<dbReference type="SMART" id="SM00730">
    <property type="entry name" value="PSN"/>
    <property type="match status" value="1"/>
</dbReference>
<feature type="transmembrane region" description="Helical" evidence="9">
    <location>
        <begin position="340"/>
        <end position="363"/>
    </location>
</feature>
<feature type="transmembrane region" description="Helical" evidence="9">
    <location>
        <begin position="83"/>
        <end position="101"/>
    </location>
</feature>
<feature type="region of interest" description="Disordered" evidence="8">
    <location>
        <begin position="400"/>
        <end position="422"/>
    </location>
</feature>
<keyword evidence="7 9" id="KW-0472">Membrane</keyword>
<feature type="transmembrane region" description="Helical" evidence="9">
    <location>
        <begin position="369"/>
        <end position="388"/>
    </location>
</feature>
<evidence type="ECO:0000313" key="11">
    <source>
        <dbReference type="Proteomes" id="UP000224006"/>
    </source>
</evidence>
<dbReference type="VEuPathDB" id="ToxoDB:BESB_036250"/>
<feature type="compositionally biased region" description="Basic and acidic residues" evidence="8">
    <location>
        <begin position="405"/>
        <end position="422"/>
    </location>
</feature>
<dbReference type="KEGG" id="bbes:BESB_036250"/>
<keyword evidence="6 9" id="KW-1133">Transmembrane helix</keyword>
<dbReference type="RefSeq" id="XP_029221176.1">
    <property type="nucleotide sequence ID" value="XM_029362211.1"/>
</dbReference>
<comment type="caution">
    <text evidence="10">The sequence shown here is derived from an EMBL/GenBank/DDBJ whole genome shotgun (WGS) entry which is preliminary data.</text>
</comment>
<keyword evidence="3 9" id="KW-0812">Transmembrane</keyword>
<dbReference type="GO" id="GO:0033619">
    <property type="term" value="P:membrane protein proteolysis"/>
    <property type="evidence" value="ECO:0007669"/>
    <property type="project" value="TreeGrafter"/>
</dbReference>
<evidence type="ECO:0000256" key="9">
    <source>
        <dbReference type="SAM" id="Phobius"/>
    </source>
</evidence>
<evidence type="ECO:0000313" key="10">
    <source>
        <dbReference type="EMBL" id="PFH37167.1"/>
    </source>
</evidence>
<evidence type="ECO:0000256" key="8">
    <source>
        <dbReference type="SAM" id="MobiDB-lite"/>
    </source>
</evidence>
<comment type="subcellular location">
    <subcellularLocation>
        <location evidence="1">Endoplasmic reticulum membrane</location>
        <topology evidence="1">Multi-pass membrane protein</topology>
    </subcellularLocation>
</comment>
<dbReference type="EMBL" id="NWUJ01000002">
    <property type="protein sequence ID" value="PFH37167.1"/>
    <property type="molecule type" value="Genomic_DNA"/>
</dbReference>
<dbReference type="GO" id="GO:0098553">
    <property type="term" value="C:lumenal side of endoplasmic reticulum membrane"/>
    <property type="evidence" value="ECO:0007669"/>
    <property type="project" value="TreeGrafter"/>
</dbReference>
<evidence type="ECO:0000256" key="3">
    <source>
        <dbReference type="ARBA" id="ARBA00022692"/>
    </source>
</evidence>
<evidence type="ECO:0000256" key="7">
    <source>
        <dbReference type="ARBA" id="ARBA00023136"/>
    </source>
</evidence>
<keyword evidence="5" id="KW-0256">Endoplasmic reticulum</keyword>
<dbReference type="InterPro" id="IPR006639">
    <property type="entry name" value="Preselin/SPP"/>
</dbReference>
<dbReference type="Pfam" id="PF04258">
    <property type="entry name" value="Peptidase_A22B"/>
    <property type="match status" value="1"/>
</dbReference>
<keyword evidence="4" id="KW-0378">Hydrolase</keyword>
<dbReference type="InterPro" id="IPR007369">
    <property type="entry name" value="Peptidase_A22B_SPP"/>
</dbReference>
<name>A0A2A9MMY2_BESBE</name>
<evidence type="ECO:0000256" key="2">
    <source>
        <dbReference type="ARBA" id="ARBA00006859"/>
    </source>
</evidence>
<proteinExistence type="inferred from homology"/>
<accession>A0A2A9MMY2</accession>
<protein>
    <submittedName>
        <fullName evidence="10">Putative minor histocompatibility antigen h13</fullName>
    </submittedName>
</protein>
<feature type="transmembrane region" description="Helical" evidence="9">
    <location>
        <begin position="179"/>
        <end position="201"/>
    </location>
</feature>
<organism evidence="10 11">
    <name type="scientific">Besnoitia besnoiti</name>
    <name type="common">Apicomplexan protozoan</name>
    <dbReference type="NCBI Taxonomy" id="94643"/>
    <lineage>
        <taxon>Eukaryota</taxon>
        <taxon>Sar</taxon>
        <taxon>Alveolata</taxon>
        <taxon>Apicomplexa</taxon>
        <taxon>Conoidasida</taxon>
        <taxon>Coccidia</taxon>
        <taxon>Eucoccidiorida</taxon>
        <taxon>Eimeriorina</taxon>
        <taxon>Sarcocystidae</taxon>
        <taxon>Besnoitia</taxon>
    </lineage>
</organism>
<dbReference type="PANTHER" id="PTHR12174">
    <property type="entry name" value="SIGNAL PEPTIDE PEPTIDASE"/>
    <property type="match status" value="1"/>
</dbReference>
<evidence type="ECO:0000256" key="4">
    <source>
        <dbReference type="ARBA" id="ARBA00022801"/>
    </source>
</evidence>
<evidence type="ECO:0000256" key="5">
    <source>
        <dbReference type="ARBA" id="ARBA00022824"/>
    </source>
</evidence>
<evidence type="ECO:0000256" key="1">
    <source>
        <dbReference type="ARBA" id="ARBA00004477"/>
    </source>
</evidence>
<evidence type="ECO:0000256" key="6">
    <source>
        <dbReference type="ARBA" id="ARBA00022989"/>
    </source>
</evidence>
<gene>
    <name evidence="10" type="ORF">BESB_036250</name>
</gene>
<dbReference type="PANTHER" id="PTHR12174:SF23">
    <property type="entry name" value="MINOR HISTOCOMPATIBILITY ANTIGEN H13"/>
    <property type="match status" value="1"/>
</dbReference>
<feature type="transmembrane region" description="Helical" evidence="9">
    <location>
        <begin position="113"/>
        <end position="137"/>
    </location>
</feature>
<comment type="similarity">
    <text evidence="2">Belongs to the peptidase A22B family.</text>
</comment>
<dbReference type="GO" id="GO:0006465">
    <property type="term" value="P:signal peptide processing"/>
    <property type="evidence" value="ECO:0007669"/>
    <property type="project" value="TreeGrafter"/>
</dbReference>
<feature type="transmembrane region" description="Helical" evidence="9">
    <location>
        <begin position="274"/>
        <end position="295"/>
    </location>
</feature>
<dbReference type="GO" id="GO:0098554">
    <property type="term" value="C:cytoplasmic side of endoplasmic reticulum membrane"/>
    <property type="evidence" value="ECO:0007669"/>
    <property type="project" value="TreeGrafter"/>
</dbReference>
<dbReference type="AlphaFoldDB" id="A0A2A9MMY2"/>
<dbReference type="Proteomes" id="UP000224006">
    <property type="component" value="Chromosome II"/>
</dbReference>
<keyword evidence="11" id="KW-1185">Reference proteome</keyword>
<dbReference type="OrthoDB" id="29661at2759"/>
<dbReference type="GO" id="GO:0042500">
    <property type="term" value="F:aspartic endopeptidase activity, intramembrane cleaving"/>
    <property type="evidence" value="ECO:0007669"/>
    <property type="project" value="InterPro"/>
</dbReference>
<sequence length="422" mass="46513">MSTTVSSCDPHACERRAFYGCFALLGATLTTSHFIALPVLLQMMIYTFPILYIGSHMSLKQNEIDEITGEKANKSEAMNHTDAMLFPVFGSIALCSLYVAYKFLDASWVNFLLTLYLTAIGVVALAETLHVALMPLFPDWANESRFSFKFCLPHIPVLCPRPDISTPEKRAEYEASCTYSLSYSQICAYLLAGVLAAVWLWKKHWAIHNLLGIAFCIQAISLVSVGNFTVATILLSGLFVYDIFWVFGTDVMVTVAKSFEGPAKLIFPVSLDPWAQSILGLGDIVIPGVFISMCLRFDYWLATAAATLGASASRAAEGTQVKTAAAPVTNIDIHQKFSKFYFWVVVIFYEAGLLTTGVIMLVFRHPQPALLYLVPFCLFSLFGAAALNGQVKEVLAYREDDEDKPAEAKDAAGETTEEKKSK</sequence>
<feature type="transmembrane region" description="Helical" evidence="9">
    <location>
        <begin position="233"/>
        <end position="254"/>
    </location>
</feature>
<dbReference type="GeneID" id="40308606"/>
<reference evidence="10 11" key="1">
    <citation type="submission" date="2017-09" db="EMBL/GenBank/DDBJ databases">
        <title>Genome sequencing of Besnoitia besnoiti strain Bb-Ger1.</title>
        <authorList>
            <person name="Schares G."/>
            <person name="Venepally P."/>
            <person name="Lorenzi H.A."/>
        </authorList>
    </citation>
    <scope>NUCLEOTIDE SEQUENCE [LARGE SCALE GENOMIC DNA]</scope>
    <source>
        <strain evidence="10 11">Bb-Ger1</strain>
    </source>
</reference>
<dbReference type="STRING" id="94643.A0A2A9MMY2"/>